<name>A0A7Y0GAD9_9SPHN</name>
<keyword evidence="3" id="KW-1185">Reference proteome</keyword>
<evidence type="ECO:0000313" key="2">
    <source>
        <dbReference type="EMBL" id="NML94955.1"/>
    </source>
</evidence>
<organism evidence="2 3">
    <name type="scientific">Novosphingobium olei</name>
    <dbReference type="NCBI Taxonomy" id="2728851"/>
    <lineage>
        <taxon>Bacteria</taxon>
        <taxon>Pseudomonadati</taxon>
        <taxon>Pseudomonadota</taxon>
        <taxon>Alphaproteobacteria</taxon>
        <taxon>Sphingomonadales</taxon>
        <taxon>Sphingomonadaceae</taxon>
        <taxon>Novosphingobium</taxon>
    </lineage>
</organism>
<feature type="domain" description="PilZ" evidence="1">
    <location>
        <begin position="15"/>
        <end position="96"/>
    </location>
</feature>
<dbReference type="GO" id="GO:0035438">
    <property type="term" value="F:cyclic-di-GMP binding"/>
    <property type="evidence" value="ECO:0007669"/>
    <property type="project" value="InterPro"/>
</dbReference>
<dbReference type="RefSeq" id="WP_169494226.1">
    <property type="nucleotide sequence ID" value="NZ_AP029021.1"/>
</dbReference>
<dbReference type="EMBL" id="JABBGM010000006">
    <property type="protein sequence ID" value="NML94955.1"/>
    <property type="molecule type" value="Genomic_DNA"/>
</dbReference>
<reference evidence="2 3" key="1">
    <citation type="submission" date="2020-04" db="EMBL/GenBank/DDBJ databases">
        <title>Novosphingobium sp. TW-4 isolated from soil.</title>
        <authorList>
            <person name="Dahal R.H."/>
            <person name="Chaudhary D.K."/>
        </authorList>
    </citation>
    <scope>NUCLEOTIDE SEQUENCE [LARGE SCALE GENOMIC DNA]</scope>
    <source>
        <strain evidence="2 3">TW-4</strain>
    </source>
</reference>
<dbReference type="Pfam" id="PF07238">
    <property type="entry name" value="PilZ"/>
    <property type="match status" value="1"/>
</dbReference>
<dbReference type="InterPro" id="IPR009875">
    <property type="entry name" value="PilZ_domain"/>
</dbReference>
<evidence type="ECO:0000313" key="3">
    <source>
        <dbReference type="Proteomes" id="UP000583556"/>
    </source>
</evidence>
<protein>
    <recommendedName>
        <fullName evidence="1">PilZ domain-containing protein</fullName>
    </recommendedName>
</protein>
<proteinExistence type="predicted"/>
<sequence length="135" mass="15075">MSFDLPSEMHDRVGREHRRARIVRATLVTDTGEERDVIIRNLSEFGLGGTCRSIAPVKGESVLVRLPGDVAVHGTVRWVKGQAFGVALDDKLAATDVEEAIHRKASEPAPGSTWQIEDRHRVYTPRVDPTRLRRV</sequence>
<dbReference type="Proteomes" id="UP000583556">
    <property type="component" value="Unassembled WGS sequence"/>
</dbReference>
<comment type="caution">
    <text evidence="2">The sequence shown here is derived from an EMBL/GenBank/DDBJ whole genome shotgun (WGS) entry which is preliminary data.</text>
</comment>
<dbReference type="AlphaFoldDB" id="A0A7Y0GAD9"/>
<evidence type="ECO:0000259" key="1">
    <source>
        <dbReference type="Pfam" id="PF07238"/>
    </source>
</evidence>
<accession>A0A7Y0GAD9</accession>
<gene>
    <name evidence="2" type="ORF">HHL27_14870</name>
</gene>